<reference evidence="3 4" key="1">
    <citation type="journal article" date="2022" name="J. Am. Chem. Soc.">
        <title>Biosynthesis of Guanitoxin Enables Global Environmental Detection in Freshwater Cyanobacteria.</title>
        <authorList>
            <person name="Lima S.T."/>
            <person name="Fallon T.R."/>
            <person name="Cordoza J.L."/>
            <person name="Chekan J.R."/>
            <person name="Delbaje E."/>
            <person name="Hopiavuori A.R."/>
            <person name="Alvarenga D.O."/>
            <person name="Wood S.M."/>
            <person name="Luhavaya H."/>
            <person name="Baumgartner J.T."/>
            <person name="Dorr F.A."/>
            <person name="Etchegaray A."/>
            <person name="Pinto E."/>
            <person name="McKinnie S.M.K."/>
            <person name="Fiore M.F."/>
            <person name="Moore B.S."/>
        </authorList>
    </citation>
    <scope>NUCLEOTIDE SEQUENCE [LARGE SCALE GENOMIC DNA]</scope>
    <source>
        <strain evidence="3 4">ITEP-024</strain>
    </source>
</reference>
<evidence type="ECO:0000313" key="4">
    <source>
        <dbReference type="Proteomes" id="UP000826540"/>
    </source>
</evidence>
<organism evidence="3 4">
    <name type="scientific">Sphaerospermopsis torques-reginae ITEP-024</name>
    <dbReference type="NCBI Taxonomy" id="984208"/>
    <lineage>
        <taxon>Bacteria</taxon>
        <taxon>Bacillati</taxon>
        <taxon>Cyanobacteriota</taxon>
        <taxon>Cyanophyceae</taxon>
        <taxon>Nostocales</taxon>
        <taxon>Aphanizomenonaceae</taxon>
        <taxon>Sphaerospermopsis</taxon>
        <taxon>Sphaerospermopsis torques-reginae</taxon>
    </lineage>
</organism>
<gene>
    <name evidence="3" type="ORF">K2F26_09550</name>
</gene>
<dbReference type="Pfam" id="PF14690">
    <property type="entry name" value="Zn_ribbon_ISL3"/>
    <property type="match status" value="1"/>
</dbReference>
<feature type="domain" description="Transposase IS204/IS1001/IS1096/IS1165 helix-turn-helix" evidence="1">
    <location>
        <begin position="90"/>
        <end position="138"/>
    </location>
</feature>
<sequence length="157" mass="18956">MEEHLSNLSNLLNLPGVAVQSCHCVENSVYFNLNIFAIGINCQHCWQYTEELHQVRPIIVRDLPAFGKQVYLNLPRRQFYCRYCQRYITEQLEFINWRRKYTKRYEQSVYYQVNTSSVEQVSKQENLGIDQVRNIINNFTHRRECKQQLCVTRLEYH</sequence>
<evidence type="ECO:0000313" key="3">
    <source>
        <dbReference type="EMBL" id="QYX33527.1"/>
    </source>
</evidence>
<feature type="domain" description="Transposase IS204/IS1001/IS1096/IS1165 zinc-finger" evidence="2">
    <location>
        <begin position="41"/>
        <end position="84"/>
    </location>
</feature>
<name>A0ABX8X494_9CYAN</name>
<dbReference type="Pfam" id="PF13542">
    <property type="entry name" value="HTH_Tnp_ISL3"/>
    <property type="match status" value="1"/>
</dbReference>
<accession>A0ABX8X494</accession>
<dbReference type="Proteomes" id="UP000826540">
    <property type="component" value="Chromosome"/>
</dbReference>
<dbReference type="RefSeq" id="WP_220611270.1">
    <property type="nucleotide sequence ID" value="NZ_CP080598.1"/>
</dbReference>
<evidence type="ECO:0000259" key="2">
    <source>
        <dbReference type="Pfam" id="PF14690"/>
    </source>
</evidence>
<dbReference type="EMBL" id="CP080598">
    <property type="protein sequence ID" value="QYX33527.1"/>
    <property type="molecule type" value="Genomic_DNA"/>
</dbReference>
<dbReference type="InterPro" id="IPR029261">
    <property type="entry name" value="Transposase_Znf"/>
</dbReference>
<proteinExistence type="predicted"/>
<evidence type="ECO:0000259" key="1">
    <source>
        <dbReference type="Pfam" id="PF13542"/>
    </source>
</evidence>
<dbReference type="InterPro" id="IPR032877">
    <property type="entry name" value="Transposase_HTH"/>
</dbReference>
<keyword evidence="4" id="KW-1185">Reference proteome</keyword>
<protein>
    <submittedName>
        <fullName evidence="3">Transposase family protein</fullName>
    </submittedName>
</protein>